<dbReference type="AlphaFoldDB" id="A0A427A2D2"/>
<protein>
    <submittedName>
        <fullName evidence="1">Uncharacterized protein</fullName>
    </submittedName>
</protein>
<organism evidence="1 2">
    <name type="scientific">Ensete ventricosum</name>
    <name type="common">Abyssinian banana</name>
    <name type="synonym">Musa ensete</name>
    <dbReference type="NCBI Taxonomy" id="4639"/>
    <lineage>
        <taxon>Eukaryota</taxon>
        <taxon>Viridiplantae</taxon>
        <taxon>Streptophyta</taxon>
        <taxon>Embryophyta</taxon>
        <taxon>Tracheophyta</taxon>
        <taxon>Spermatophyta</taxon>
        <taxon>Magnoliopsida</taxon>
        <taxon>Liliopsida</taxon>
        <taxon>Zingiberales</taxon>
        <taxon>Musaceae</taxon>
        <taxon>Ensete</taxon>
    </lineage>
</organism>
<evidence type="ECO:0000313" key="2">
    <source>
        <dbReference type="Proteomes" id="UP000287651"/>
    </source>
</evidence>
<accession>A0A427A2D2</accession>
<sequence length="191" mass="21649">MVARAYRFFSLRVPRAILGIVPCKGASDRLTFRPPKPRSQCIGLPVVALRHCPRWVFDQRPEKSRGSKPHQESLYRYGGMHIGYPSNLHRKAFYKLGEGFMTSLAQSKEQSDGRPGPTFPELLLGFDELLLDVVQSLVYWRSCTLNKSAELEERVSRSGAEKAEPRRWLADLAADMLGIPDLTSFEGRRCP</sequence>
<proteinExistence type="predicted"/>
<dbReference type="EMBL" id="AMZH03004024">
    <property type="protein sequence ID" value="RRT70417.1"/>
    <property type="molecule type" value="Genomic_DNA"/>
</dbReference>
<comment type="caution">
    <text evidence="1">The sequence shown here is derived from an EMBL/GenBank/DDBJ whole genome shotgun (WGS) entry which is preliminary data.</text>
</comment>
<evidence type="ECO:0000313" key="1">
    <source>
        <dbReference type="EMBL" id="RRT70417.1"/>
    </source>
</evidence>
<reference evidence="1 2" key="1">
    <citation type="journal article" date="2014" name="Agronomy (Basel)">
        <title>A Draft Genome Sequence for Ensete ventricosum, the Drought-Tolerant Tree Against Hunger.</title>
        <authorList>
            <person name="Harrison J."/>
            <person name="Moore K.A."/>
            <person name="Paszkiewicz K."/>
            <person name="Jones T."/>
            <person name="Grant M."/>
            <person name="Ambacheew D."/>
            <person name="Muzemil S."/>
            <person name="Studholme D.J."/>
        </authorList>
    </citation>
    <scope>NUCLEOTIDE SEQUENCE [LARGE SCALE GENOMIC DNA]</scope>
</reference>
<dbReference type="Proteomes" id="UP000287651">
    <property type="component" value="Unassembled WGS sequence"/>
</dbReference>
<gene>
    <name evidence="1" type="ORF">B296_00012689</name>
</gene>
<name>A0A427A2D2_ENSVE</name>